<dbReference type="Proteomes" id="UP000323594">
    <property type="component" value="Chromosome"/>
</dbReference>
<dbReference type="OrthoDB" id="9812105at2"/>
<evidence type="ECO:0000256" key="2">
    <source>
        <dbReference type="ARBA" id="ARBA00007118"/>
    </source>
</evidence>
<evidence type="ECO:0000313" key="10">
    <source>
        <dbReference type="Proteomes" id="UP000042527"/>
    </source>
</evidence>
<dbReference type="EMBL" id="CP042817">
    <property type="protein sequence ID" value="QEJ97577.1"/>
    <property type="molecule type" value="Genomic_DNA"/>
</dbReference>
<dbReference type="GeneID" id="57753871"/>
<keyword evidence="5" id="KW-0521">NADP</keyword>
<organism evidence="8 10">
    <name type="scientific">Treponema phagedenis</name>
    <dbReference type="NCBI Taxonomy" id="162"/>
    <lineage>
        <taxon>Bacteria</taxon>
        <taxon>Pseudomonadati</taxon>
        <taxon>Spirochaetota</taxon>
        <taxon>Spirochaetia</taxon>
        <taxon>Spirochaetales</taxon>
        <taxon>Treponemataceae</taxon>
        <taxon>Treponema</taxon>
    </lineage>
</organism>
<keyword evidence="4" id="KW-0288">FMN</keyword>
<dbReference type="Pfam" id="PF00881">
    <property type="entry name" value="Nitroreductase"/>
    <property type="match status" value="1"/>
</dbReference>
<name>A0A0B7GUS3_TREPH</name>
<keyword evidence="3" id="KW-0285">Flavoprotein</keyword>
<keyword evidence="10" id="KW-1185">Reference proteome</keyword>
<evidence type="ECO:0000313" key="9">
    <source>
        <dbReference type="EMBL" id="QEJ97577.1"/>
    </source>
</evidence>
<protein>
    <submittedName>
        <fullName evidence="9">NAD(P)H-dependent oxidoreductase</fullName>
    </submittedName>
    <submittedName>
        <fullName evidence="8">Nitroreductase family protein</fullName>
    </submittedName>
</protein>
<dbReference type="InterPro" id="IPR033878">
    <property type="entry name" value="NfsB-like"/>
</dbReference>
<dbReference type="Proteomes" id="UP000042527">
    <property type="component" value="Unassembled WGS sequence"/>
</dbReference>
<reference evidence="8" key="1">
    <citation type="submission" date="2015-01" db="EMBL/GenBank/DDBJ databases">
        <authorList>
            <person name="Xiang T."/>
            <person name="Song Y."/>
            <person name="Huang L."/>
            <person name="Wang B."/>
            <person name="Wu P."/>
        </authorList>
    </citation>
    <scope>NUCLEOTIDE SEQUENCE [LARGE SCALE GENOMIC DNA]</scope>
    <source>
        <strain evidence="8">V1</strain>
    </source>
</reference>
<comment type="similarity">
    <text evidence="2">Belongs to the nitroreductase family.</text>
</comment>
<evidence type="ECO:0000256" key="5">
    <source>
        <dbReference type="ARBA" id="ARBA00022857"/>
    </source>
</evidence>
<dbReference type="SUPFAM" id="SSF55469">
    <property type="entry name" value="FMN-dependent nitroreductase-like"/>
    <property type="match status" value="1"/>
</dbReference>
<keyword evidence="6" id="KW-0560">Oxidoreductase</keyword>
<evidence type="ECO:0000313" key="8">
    <source>
        <dbReference type="EMBL" id="CEM62409.1"/>
    </source>
</evidence>
<reference evidence="10" key="2">
    <citation type="submission" date="2015-01" db="EMBL/GenBank/DDBJ databases">
        <authorList>
            <person name="Manzoor Shahid"/>
            <person name="Zubair Saima"/>
        </authorList>
    </citation>
    <scope>NUCLEOTIDE SEQUENCE [LARGE SCALE GENOMIC DNA]</scope>
    <source>
        <strain evidence="10">V1</strain>
    </source>
</reference>
<dbReference type="EMBL" id="CDNC01000026">
    <property type="protein sequence ID" value="CEM62409.1"/>
    <property type="molecule type" value="Genomic_DNA"/>
</dbReference>
<feature type="domain" description="Nitroreductase" evidence="7">
    <location>
        <begin position="13"/>
        <end position="188"/>
    </location>
</feature>
<dbReference type="InterPro" id="IPR000415">
    <property type="entry name" value="Nitroreductase-like"/>
</dbReference>
<dbReference type="InterPro" id="IPR029479">
    <property type="entry name" value="Nitroreductase"/>
</dbReference>
<reference evidence="9 11" key="3">
    <citation type="submission" date="2019-08" db="EMBL/GenBank/DDBJ databases">
        <authorList>
            <person name="Kuhnert P."/>
        </authorList>
    </citation>
    <scope>NUCLEOTIDE SEQUENCE [LARGE SCALE GENOMIC DNA]</scope>
    <source>
        <strain evidence="9 11">B36.5</strain>
    </source>
</reference>
<dbReference type="PANTHER" id="PTHR43673">
    <property type="entry name" value="NAD(P)H NITROREDUCTASE YDGI-RELATED"/>
    <property type="match status" value="1"/>
</dbReference>
<evidence type="ECO:0000256" key="1">
    <source>
        <dbReference type="ARBA" id="ARBA00001917"/>
    </source>
</evidence>
<dbReference type="CDD" id="cd02149">
    <property type="entry name" value="NfsB-like"/>
    <property type="match status" value="1"/>
</dbReference>
<dbReference type="GO" id="GO:0016491">
    <property type="term" value="F:oxidoreductase activity"/>
    <property type="evidence" value="ECO:0007669"/>
    <property type="project" value="UniProtKB-KW"/>
</dbReference>
<evidence type="ECO:0000259" key="7">
    <source>
        <dbReference type="Pfam" id="PF00881"/>
    </source>
</evidence>
<gene>
    <name evidence="9" type="ORF">FUT82_05885</name>
    <name evidence="8" type="ORF">TPHV1_320012</name>
</gene>
<dbReference type="RefSeq" id="WP_002697758.1">
    <property type="nucleotide sequence ID" value="NZ_CDNC01000026.1"/>
</dbReference>
<accession>A0A0B7GUS3</accession>
<evidence type="ECO:0000256" key="3">
    <source>
        <dbReference type="ARBA" id="ARBA00022630"/>
    </source>
</evidence>
<evidence type="ECO:0000256" key="6">
    <source>
        <dbReference type="ARBA" id="ARBA00023002"/>
    </source>
</evidence>
<dbReference type="PANTHER" id="PTHR43673:SF2">
    <property type="entry name" value="NITROREDUCTASE"/>
    <property type="match status" value="1"/>
</dbReference>
<comment type="cofactor">
    <cofactor evidence="1">
        <name>FMN</name>
        <dbReference type="ChEBI" id="CHEBI:58210"/>
    </cofactor>
</comment>
<evidence type="ECO:0000313" key="11">
    <source>
        <dbReference type="Proteomes" id="UP000323594"/>
    </source>
</evidence>
<proteinExistence type="inferred from homology"/>
<dbReference type="AlphaFoldDB" id="A0A0B7GUS3"/>
<evidence type="ECO:0000256" key="4">
    <source>
        <dbReference type="ARBA" id="ARBA00022643"/>
    </source>
</evidence>
<dbReference type="Gene3D" id="3.40.109.10">
    <property type="entry name" value="NADH Oxidase"/>
    <property type="match status" value="1"/>
</dbReference>
<sequence>MIDKKTLLAVFQNRYACKKFDSSKKIPKDEADFILEAARLSPSSFGLEGWQFVAVYSDELLRKKIGEACFAQDNVFTSSLIVVSLCKAAKAYAPESAFVRQRAERFPDELAAFLADYRGYHGYLHSAGRLDEWSRAQTYICCANMMTAATACGIQSCAIEGFINDEVLTILNYSAEEWNVGIITVFGYAAGDNFEPRKKIREPKESIITWR</sequence>